<dbReference type="Pfam" id="PF00171">
    <property type="entry name" value="Aldedh"/>
    <property type="match status" value="1"/>
</dbReference>
<evidence type="ECO:0000313" key="9">
    <source>
        <dbReference type="EMBL" id="CAL5223342.1"/>
    </source>
</evidence>
<evidence type="ECO:0000256" key="2">
    <source>
        <dbReference type="ARBA" id="ARBA00013051"/>
    </source>
</evidence>
<comment type="caution">
    <text evidence="9">The sequence shown here is derived from an EMBL/GenBank/DDBJ whole genome shotgun (WGS) entry which is preliminary data.</text>
</comment>
<dbReference type="InterPro" id="IPR016160">
    <property type="entry name" value="Ald_DH_CS_CYS"/>
</dbReference>
<dbReference type="PROSITE" id="PS00070">
    <property type="entry name" value="ALDEHYDE_DEHYDR_CYS"/>
    <property type="match status" value="1"/>
</dbReference>
<proteinExistence type="inferred from homology"/>
<dbReference type="InterPro" id="IPR016162">
    <property type="entry name" value="Ald_DH_N"/>
</dbReference>
<evidence type="ECO:0000259" key="8">
    <source>
        <dbReference type="Pfam" id="PF00171"/>
    </source>
</evidence>
<dbReference type="Gene3D" id="3.40.605.10">
    <property type="entry name" value="Aldehyde Dehydrogenase, Chain A, domain 1"/>
    <property type="match status" value="1"/>
</dbReference>
<dbReference type="EMBL" id="CAXHTA020000008">
    <property type="protein sequence ID" value="CAL5223342.1"/>
    <property type="molecule type" value="Genomic_DNA"/>
</dbReference>
<reference evidence="9 10" key="1">
    <citation type="submission" date="2024-06" db="EMBL/GenBank/DDBJ databases">
        <authorList>
            <person name="Kraege A."/>
            <person name="Thomma B."/>
        </authorList>
    </citation>
    <scope>NUCLEOTIDE SEQUENCE [LARGE SCALE GENOMIC DNA]</scope>
</reference>
<evidence type="ECO:0000256" key="4">
    <source>
        <dbReference type="ARBA" id="ARBA00023002"/>
    </source>
</evidence>
<dbReference type="InterPro" id="IPR016163">
    <property type="entry name" value="Ald_DH_C"/>
</dbReference>
<evidence type="ECO:0000313" key="10">
    <source>
        <dbReference type="Proteomes" id="UP001497392"/>
    </source>
</evidence>
<dbReference type="SUPFAM" id="SSF53720">
    <property type="entry name" value="ALDH-like"/>
    <property type="match status" value="1"/>
</dbReference>
<dbReference type="EC" id="1.2.1.24" evidence="2"/>
<evidence type="ECO:0000256" key="3">
    <source>
        <dbReference type="ARBA" id="ARBA00019842"/>
    </source>
</evidence>
<dbReference type="PANTHER" id="PTHR43353:SF5">
    <property type="entry name" value="SUCCINATE-SEMIALDEHYDE DEHYDROGENASE, MITOCHONDRIAL"/>
    <property type="match status" value="1"/>
</dbReference>
<comment type="similarity">
    <text evidence="1 7">Belongs to the aldehyde dehydrogenase family.</text>
</comment>
<accession>A0ABP1FYZ3</accession>
<evidence type="ECO:0000256" key="7">
    <source>
        <dbReference type="RuleBase" id="RU003345"/>
    </source>
</evidence>
<dbReference type="CDD" id="cd07103">
    <property type="entry name" value="ALDH_F5_SSADH_GabD"/>
    <property type="match status" value="1"/>
</dbReference>
<feature type="domain" description="Aldehyde dehydrogenase" evidence="8">
    <location>
        <begin position="35"/>
        <end position="499"/>
    </location>
</feature>
<protein>
    <recommendedName>
        <fullName evidence="3">Succinate-semialdehyde dehydrogenase, mitochondrial</fullName>
        <ecNumber evidence="2">1.2.1.24</ecNumber>
    </recommendedName>
    <alternativeName>
        <fullName evidence="5">NAD(+)-dependent succinic semialdehyde dehydrogenase</fullName>
    </alternativeName>
</protein>
<keyword evidence="10" id="KW-1185">Reference proteome</keyword>
<dbReference type="InterPro" id="IPR029510">
    <property type="entry name" value="Ald_DH_CS_GLU"/>
</dbReference>
<evidence type="ECO:0000256" key="5">
    <source>
        <dbReference type="ARBA" id="ARBA00030806"/>
    </source>
</evidence>
<evidence type="ECO:0000256" key="6">
    <source>
        <dbReference type="PROSITE-ProRule" id="PRU10007"/>
    </source>
</evidence>
<dbReference type="Proteomes" id="UP001497392">
    <property type="component" value="Unassembled WGS sequence"/>
</dbReference>
<organism evidence="9 10">
    <name type="scientific">Coccomyxa viridis</name>
    <dbReference type="NCBI Taxonomy" id="1274662"/>
    <lineage>
        <taxon>Eukaryota</taxon>
        <taxon>Viridiplantae</taxon>
        <taxon>Chlorophyta</taxon>
        <taxon>core chlorophytes</taxon>
        <taxon>Trebouxiophyceae</taxon>
        <taxon>Trebouxiophyceae incertae sedis</taxon>
        <taxon>Coccomyxaceae</taxon>
        <taxon>Coccomyxa</taxon>
    </lineage>
</organism>
<dbReference type="InterPro" id="IPR016161">
    <property type="entry name" value="Ald_DH/histidinol_DH"/>
</dbReference>
<evidence type="ECO:0000256" key="1">
    <source>
        <dbReference type="ARBA" id="ARBA00009986"/>
    </source>
</evidence>
<dbReference type="InterPro" id="IPR050740">
    <property type="entry name" value="Aldehyde_DH_Superfamily"/>
</dbReference>
<gene>
    <name evidence="9" type="primary">g5844</name>
    <name evidence="9" type="ORF">VP750_LOCUS5001</name>
</gene>
<dbReference type="PANTHER" id="PTHR43353">
    <property type="entry name" value="SUCCINATE-SEMIALDEHYDE DEHYDROGENASE, MITOCHONDRIAL"/>
    <property type="match status" value="1"/>
</dbReference>
<sequence length="505" mass="53688">MAAAGATKGNAADDFLAKVHDSDLVKTTGFVNGQWVAAEDGSTIEVNNPATDEVIANVACMKAADTKSAIAAAAAAFPSWRSKTAKERGAVLRRWYDLVVAAEDDICTIMTVESGKPFKESKAEFAGGASSIEWFAEEGRRVTGDIFATVQNERRMLAIKQPVGVVAAITPWNFPMSMITRKVAPALAAGCTVILKPAEATPLTALALAELAHRAGMPEGVLNIVVGDAKAIGDTLMESDTVRKIGFTGSTRVGKLLFAAAAETVKKVSLELGGNAPFIIFDDADVDMAAAGVVASAFRNAGQTCICANRIFVQEGIYDAFEKAVTKKVGEFKQGGGLDPSTTLGPLIGHSAVDRVAAHVEDAISKGAKVTIGGKKPDLPEPYNKGSFYEPTVISGATTDMKIFREETFGPAIPLFKFGKDEEAVQLANNTEYGLAAYFWTKDLKRSWKVAEELEYGMIGVNEVGITSEVAPFGGIKHSGIGREHSKYGMDEFLYIKYIQMGLGY</sequence>
<dbReference type="Gene3D" id="3.40.309.10">
    <property type="entry name" value="Aldehyde Dehydrogenase, Chain A, domain 2"/>
    <property type="match status" value="1"/>
</dbReference>
<dbReference type="InterPro" id="IPR015590">
    <property type="entry name" value="Aldehyde_DH_dom"/>
</dbReference>
<dbReference type="PROSITE" id="PS00687">
    <property type="entry name" value="ALDEHYDE_DEHYDR_GLU"/>
    <property type="match status" value="1"/>
</dbReference>
<feature type="active site" evidence="6">
    <location>
        <position position="271"/>
    </location>
</feature>
<keyword evidence="4 7" id="KW-0560">Oxidoreductase</keyword>
<name>A0ABP1FYZ3_9CHLO</name>